<dbReference type="GO" id="GO:0008381">
    <property type="term" value="F:mechanosensitive monoatomic ion channel activity"/>
    <property type="evidence" value="ECO:0007669"/>
    <property type="project" value="InterPro"/>
</dbReference>
<protein>
    <submittedName>
        <fullName evidence="12">Putative MscS Mechanosensitive ion channel</fullName>
    </submittedName>
</protein>
<feature type="transmembrane region" description="Helical" evidence="7">
    <location>
        <begin position="454"/>
        <end position="475"/>
    </location>
</feature>
<dbReference type="PANTHER" id="PTHR30460:SF0">
    <property type="entry name" value="MODERATE CONDUCTANCE MECHANOSENSITIVE CHANNEL YBIO"/>
    <property type="match status" value="1"/>
</dbReference>
<dbReference type="STRING" id="1121448.DGI_1009"/>
<dbReference type="InterPro" id="IPR011014">
    <property type="entry name" value="MscS_channel_TM-2"/>
</dbReference>
<keyword evidence="4 7" id="KW-0812">Transmembrane</keyword>
<evidence type="ECO:0000256" key="5">
    <source>
        <dbReference type="ARBA" id="ARBA00022989"/>
    </source>
</evidence>
<dbReference type="Gene3D" id="2.30.30.60">
    <property type="match status" value="1"/>
</dbReference>
<feature type="transmembrane region" description="Helical" evidence="7">
    <location>
        <begin position="481"/>
        <end position="503"/>
    </location>
</feature>
<feature type="transmembrane region" description="Helical" evidence="7">
    <location>
        <begin position="348"/>
        <end position="368"/>
    </location>
</feature>
<proteinExistence type="inferred from homology"/>
<evidence type="ECO:0000256" key="2">
    <source>
        <dbReference type="ARBA" id="ARBA00008017"/>
    </source>
</evidence>
<name>T2G9T3_MEGG1</name>
<accession>T2G9T3</accession>
<evidence type="ECO:0000259" key="9">
    <source>
        <dbReference type="Pfam" id="PF00924"/>
    </source>
</evidence>
<dbReference type="HOGENOM" id="CLU_013626_3_0_7"/>
<keyword evidence="6 7" id="KW-0472">Membrane</keyword>
<dbReference type="Gene3D" id="1.10.287.1260">
    <property type="match status" value="1"/>
</dbReference>
<sequence length="774" mass="83306">MRYCLRVCALIMACAVSFWGVIPAASASSVLMAKELSKGKASAKEAPLPDPDAMAAMPPDTVDDLLARLTDAQVRQLLQETVHRNAQARLSATATAPPTLEEQLVATSTAMKTSIHGALAALPSLPADLHAALTVLAGPQGLSGLALQCLGVLLVLLTAWQVERLTGRQLRRARHRAASAEDLAAHLPRFRRILAELVGAVSGLLVFVLTALGLYSLCFDPAWTARPLTTGLLAAGGGARIVWVALRWLLAPGRPDVRLVPLGDTAARAISLLLLTLLGLSLLRLHVLQALAHAGMAPTSLTLLRGLIGLAGMLLLIGATLFHRKPVAAWLLTTDGDTPGPLRRQFAAVWHMLAILYILGMALVWYALLLLQGFEGSRGVLLAGLLAVPAFLLLDRLGYVLLRRIFTVFQRRPSDTATPPKLDDDGQPVGEVTVIKAEPLPDVETMRFFGPLRAWVRALLLGFLGAAMAEAWGMGTALTQAVVGHGLGIMLILAVSLGLWEAAKAGMQRALQPKNQSEQENPRINTLLPLMQKVLGVFLLLSTLLMILSQLGVQIAPLLASAGVFGLAIGMGSQTLVKDVVAGVFFLLDDAFRVGDYIQMGKTEGYVIKMSVRNITMQHTLGYVQILPFGQIKDVVNYSRNPIVMKIKIPLPMETDPKLFKKICKKVNASIMADEEFKNDLVEPIKSQGVKRIEDSVMIFGIKYMTKPGKQFAIRREVFSRLYKEFKKYNLSFAAPGVTVYTAGKGGEEEAAAASAAARMKAQAQQQAEQAGEG</sequence>
<dbReference type="Proteomes" id="UP000016587">
    <property type="component" value="Chromosome"/>
</dbReference>
<dbReference type="SUPFAM" id="SSF82689">
    <property type="entry name" value="Mechanosensitive channel protein MscS (YggB), C-terminal domain"/>
    <property type="match status" value="1"/>
</dbReference>
<reference evidence="13" key="2">
    <citation type="submission" date="2013-07" db="EMBL/GenBank/DDBJ databases">
        <authorList>
            <person name="Morais-Silva F.O."/>
            <person name="Rezende A.M."/>
            <person name="Pimentel C."/>
            <person name="Resende D.M."/>
            <person name="Santos C.I."/>
            <person name="Clemente C."/>
            <person name="de Oliveira L.M."/>
            <person name="da Silva S.M."/>
            <person name="Costa D.A."/>
            <person name="Varela-Raposo A."/>
            <person name="Horacio E.C.A."/>
            <person name="Matos M."/>
            <person name="Flores O."/>
            <person name="Ruiz J.C."/>
            <person name="Rodrigues-Pousada C."/>
        </authorList>
    </citation>
    <scope>NUCLEOTIDE SEQUENCE [LARGE SCALE GENOMIC DNA]</scope>
    <source>
        <strain evidence="13">ATCC 19364 / DSM 1382 / NCIMB 9332 / VKM B-1759</strain>
    </source>
</reference>
<dbReference type="InterPro" id="IPR049142">
    <property type="entry name" value="MS_channel_1st"/>
</dbReference>
<dbReference type="InterPro" id="IPR049278">
    <property type="entry name" value="MS_channel_C"/>
</dbReference>
<organism evidence="12 13">
    <name type="scientific">Megalodesulfovibrio gigas (strain ATCC 19364 / DSM 1382 / NCIMB 9332 / VKM B-1759)</name>
    <name type="common">Desulfovibrio gigas</name>
    <dbReference type="NCBI Taxonomy" id="1121448"/>
    <lineage>
        <taxon>Bacteria</taxon>
        <taxon>Pseudomonadati</taxon>
        <taxon>Thermodesulfobacteriota</taxon>
        <taxon>Desulfovibrionia</taxon>
        <taxon>Desulfovibrionales</taxon>
        <taxon>Desulfovibrionaceae</taxon>
        <taxon>Megalodesulfovibrio</taxon>
    </lineage>
</organism>
<dbReference type="Pfam" id="PF21088">
    <property type="entry name" value="MS_channel_1st"/>
    <property type="match status" value="1"/>
</dbReference>
<comment type="subcellular location">
    <subcellularLocation>
        <location evidence="1">Cell membrane</location>
        <topology evidence="1">Multi-pass membrane protein</topology>
    </subcellularLocation>
</comment>
<evidence type="ECO:0000259" key="10">
    <source>
        <dbReference type="Pfam" id="PF21082"/>
    </source>
</evidence>
<dbReference type="InterPro" id="IPR006685">
    <property type="entry name" value="MscS_channel_2nd"/>
</dbReference>
<feature type="transmembrane region" description="Helical" evidence="7">
    <location>
        <begin position="193"/>
        <end position="216"/>
    </location>
</feature>
<evidence type="ECO:0000256" key="3">
    <source>
        <dbReference type="ARBA" id="ARBA00022475"/>
    </source>
</evidence>
<dbReference type="Pfam" id="PF00924">
    <property type="entry name" value="MS_channel_2nd"/>
    <property type="match status" value="1"/>
</dbReference>
<dbReference type="PATRIC" id="fig|1121448.10.peg.1012"/>
<feature type="transmembrane region" description="Helical" evidence="7">
    <location>
        <begin position="524"/>
        <end position="545"/>
    </location>
</feature>
<dbReference type="InterPro" id="IPR045276">
    <property type="entry name" value="YbiO_bact"/>
</dbReference>
<evidence type="ECO:0000256" key="1">
    <source>
        <dbReference type="ARBA" id="ARBA00004651"/>
    </source>
</evidence>
<feature type="transmembrane region" description="Helical" evidence="7">
    <location>
        <begin position="228"/>
        <end position="250"/>
    </location>
</feature>
<feature type="transmembrane region" description="Helical" evidence="7">
    <location>
        <begin position="270"/>
        <end position="291"/>
    </location>
</feature>
<dbReference type="eggNOG" id="COG0668">
    <property type="taxonomic scope" value="Bacteria"/>
</dbReference>
<keyword evidence="8" id="KW-0732">Signal</keyword>
<evidence type="ECO:0000313" key="12">
    <source>
        <dbReference type="EMBL" id="AGW12886.1"/>
    </source>
</evidence>
<comment type="similarity">
    <text evidence="2">Belongs to the MscS (TC 1.A.23) family.</text>
</comment>
<feature type="transmembrane region" description="Helical" evidence="7">
    <location>
        <begin position="303"/>
        <end position="322"/>
    </location>
</feature>
<feature type="domain" description="Mechanosensitive ion channel MscS" evidence="9">
    <location>
        <begin position="575"/>
        <end position="640"/>
    </location>
</feature>
<dbReference type="PANTHER" id="PTHR30460">
    <property type="entry name" value="MODERATE CONDUCTANCE MECHANOSENSITIVE CHANNEL YBIO"/>
    <property type="match status" value="1"/>
</dbReference>
<dbReference type="InterPro" id="IPR011066">
    <property type="entry name" value="MscS_channel_C_sf"/>
</dbReference>
<evidence type="ECO:0000256" key="6">
    <source>
        <dbReference type="ARBA" id="ARBA00023136"/>
    </source>
</evidence>
<evidence type="ECO:0000259" key="11">
    <source>
        <dbReference type="Pfam" id="PF21088"/>
    </source>
</evidence>
<feature type="signal peptide" evidence="8">
    <location>
        <begin position="1"/>
        <end position="24"/>
    </location>
</feature>
<dbReference type="KEGG" id="dgg:DGI_1009"/>
<feature type="chain" id="PRO_5004588171" evidence="8">
    <location>
        <begin position="25"/>
        <end position="774"/>
    </location>
</feature>
<dbReference type="SUPFAM" id="SSF50182">
    <property type="entry name" value="Sm-like ribonucleoproteins"/>
    <property type="match status" value="1"/>
</dbReference>
<dbReference type="GO" id="GO:0005886">
    <property type="term" value="C:plasma membrane"/>
    <property type="evidence" value="ECO:0007669"/>
    <property type="project" value="UniProtKB-SubCell"/>
</dbReference>
<keyword evidence="13" id="KW-1185">Reference proteome</keyword>
<dbReference type="EMBL" id="CP006585">
    <property type="protein sequence ID" value="AGW12886.1"/>
    <property type="molecule type" value="Genomic_DNA"/>
</dbReference>
<keyword evidence="3" id="KW-1003">Cell membrane</keyword>
<feature type="domain" description="Mechanosensitive ion channel transmembrane helices 2/3" evidence="11">
    <location>
        <begin position="537"/>
        <end position="574"/>
    </location>
</feature>
<gene>
    <name evidence="12" type="ORF">DGI_1009</name>
</gene>
<dbReference type="Gene3D" id="3.30.70.100">
    <property type="match status" value="1"/>
</dbReference>
<feature type="transmembrane region" description="Helical" evidence="7">
    <location>
        <begin position="380"/>
        <end position="402"/>
    </location>
</feature>
<dbReference type="AlphaFoldDB" id="T2G9T3"/>
<dbReference type="Pfam" id="PF21082">
    <property type="entry name" value="MS_channel_3rd"/>
    <property type="match status" value="1"/>
</dbReference>
<reference evidence="12 13" key="1">
    <citation type="journal article" date="2013" name="J. Bacteriol.">
        <title>Roles of HynAB and Ech, the only two hydrogenases found in the model sulfate reducer Desulfovibrio gigas.</title>
        <authorList>
            <person name="Morais-Silva F.O."/>
            <person name="Santos C.I."/>
            <person name="Rodrigues R."/>
            <person name="Pereira I.A."/>
            <person name="Rodrigues-Pousada C."/>
        </authorList>
    </citation>
    <scope>NUCLEOTIDE SEQUENCE [LARGE SCALE GENOMIC DNA]</scope>
    <source>
        <strain evidence="13">ATCC 19364 / DSM 1382 / NCIMB 9332 / VKM B-1759</strain>
    </source>
</reference>
<keyword evidence="5 7" id="KW-1133">Transmembrane helix</keyword>
<evidence type="ECO:0000256" key="8">
    <source>
        <dbReference type="SAM" id="SignalP"/>
    </source>
</evidence>
<dbReference type="InterPro" id="IPR010920">
    <property type="entry name" value="LSM_dom_sf"/>
</dbReference>
<evidence type="ECO:0000313" key="13">
    <source>
        <dbReference type="Proteomes" id="UP000016587"/>
    </source>
</evidence>
<dbReference type="SUPFAM" id="SSF82861">
    <property type="entry name" value="Mechanosensitive channel protein MscS (YggB), transmembrane region"/>
    <property type="match status" value="1"/>
</dbReference>
<evidence type="ECO:0000256" key="7">
    <source>
        <dbReference type="SAM" id="Phobius"/>
    </source>
</evidence>
<feature type="domain" description="Mechanosensitive ion channel MscS C-terminal" evidence="10">
    <location>
        <begin position="646"/>
        <end position="733"/>
    </location>
</feature>
<evidence type="ECO:0000256" key="4">
    <source>
        <dbReference type="ARBA" id="ARBA00022692"/>
    </source>
</evidence>
<dbReference type="InterPro" id="IPR023408">
    <property type="entry name" value="MscS_beta-dom_sf"/>
</dbReference>
<feature type="transmembrane region" description="Helical" evidence="7">
    <location>
        <begin position="142"/>
        <end position="162"/>
    </location>
</feature>